<dbReference type="EMBL" id="JAUEPR010000012">
    <property type="protein sequence ID" value="KAK0479157.1"/>
    <property type="molecule type" value="Genomic_DNA"/>
</dbReference>
<sequence>MRAYEVHNREDPEEFLVNPHLLEFNSEIEKALHPHKQILVDLVDHPNDVDNAVVPAKGPHTERSGQNKQLLLPRHVLKICKEHPIDWAASLAMSHARMLLNAYRYRNLFSQNDDCPPTSDIEAVNCFICQKAWERLVDYTGCTTDGNPKPDAVDVDMEALILLEMQMFHRSEDAGVAGNHQWGLDVGMHQDGWYPWSNDGPEGEKNSCEGNESKLEVGPDFDQEELVKWHRDQLDKQEVERKAQKVTYPKPKMLSHDTAVTMHKRRAPDEIPDKQSVSKSGNIEKDTAPPAKRSRRKSKHDTDPNR</sequence>
<feature type="region of interest" description="Disordered" evidence="1">
    <location>
        <begin position="233"/>
        <end position="306"/>
    </location>
</feature>
<evidence type="ECO:0000256" key="1">
    <source>
        <dbReference type="SAM" id="MobiDB-lite"/>
    </source>
</evidence>
<comment type="caution">
    <text evidence="2">The sequence shown here is derived from an EMBL/GenBank/DDBJ whole genome shotgun (WGS) entry which is preliminary data.</text>
</comment>
<dbReference type="Proteomes" id="UP001175227">
    <property type="component" value="Unassembled WGS sequence"/>
</dbReference>
<reference evidence="2" key="1">
    <citation type="submission" date="2023-06" db="EMBL/GenBank/DDBJ databases">
        <authorList>
            <consortium name="Lawrence Berkeley National Laboratory"/>
            <person name="Ahrendt S."/>
            <person name="Sahu N."/>
            <person name="Indic B."/>
            <person name="Wong-Bajracharya J."/>
            <person name="Merenyi Z."/>
            <person name="Ke H.-M."/>
            <person name="Monk M."/>
            <person name="Kocsube S."/>
            <person name="Drula E."/>
            <person name="Lipzen A."/>
            <person name="Balint B."/>
            <person name="Henrissat B."/>
            <person name="Andreopoulos B."/>
            <person name="Martin F.M."/>
            <person name="Harder C.B."/>
            <person name="Rigling D."/>
            <person name="Ford K.L."/>
            <person name="Foster G.D."/>
            <person name="Pangilinan J."/>
            <person name="Papanicolaou A."/>
            <person name="Barry K."/>
            <person name="LaButti K."/>
            <person name="Viragh M."/>
            <person name="Koriabine M."/>
            <person name="Yan M."/>
            <person name="Riley R."/>
            <person name="Champramary S."/>
            <person name="Plett K.L."/>
            <person name="Tsai I.J."/>
            <person name="Slot J."/>
            <person name="Sipos G."/>
            <person name="Plett J."/>
            <person name="Nagy L.G."/>
            <person name="Grigoriev I.V."/>
        </authorList>
    </citation>
    <scope>NUCLEOTIDE SEQUENCE</scope>
    <source>
        <strain evidence="2">ICMP 16352</strain>
    </source>
</reference>
<accession>A0AA39U7H2</accession>
<organism evidence="2 3">
    <name type="scientific">Armillaria novae-zelandiae</name>
    <dbReference type="NCBI Taxonomy" id="153914"/>
    <lineage>
        <taxon>Eukaryota</taxon>
        <taxon>Fungi</taxon>
        <taxon>Dikarya</taxon>
        <taxon>Basidiomycota</taxon>
        <taxon>Agaricomycotina</taxon>
        <taxon>Agaricomycetes</taxon>
        <taxon>Agaricomycetidae</taxon>
        <taxon>Agaricales</taxon>
        <taxon>Marasmiineae</taxon>
        <taxon>Physalacriaceae</taxon>
        <taxon>Armillaria</taxon>
    </lineage>
</organism>
<protein>
    <submittedName>
        <fullName evidence="2">Uncharacterized protein</fullName>
    </submittedName>
</protein>
<name>A0AA39U7H2_9AGAR</name>
<proteinExistence type="predicted"/>
<feature type="compositionally biased region" description="Basic and acidic residues" evidence="1">
    <location>
        <begin position="233"/>
        <end position="243"/>
    </location>
</feature>
<dbReference type="AlphaFoldDB" id="A0AA39U7H2"/>
<gene>
    <name evidence="2" type="ORF">IW261DRAFT_1564513</name>
</gene>
<feature type="compositionally biased region" description="Basic and acidic residues" evidence="1">
    <location>
        <begin position="202"/>
        <end position="217"/>
    </location>
</feature>
<evidence type="ECO:0000313" key="3">
    <source>
        <dbReference type="Proteomes" id="UP001175227"/>
    </source>
</evidence>
<evidence type="ECO:0000313" key="2">
    <source>
        <dbReference type="EMBL" id="KAK0479157.1"/>
    </source>
</evidence>
<keyword evidence="3" id="KW-1185">Reference proteome</keyword>
<feature type="region of interest" description="Disordered" evidence="1">
    <location>
        <begin position="194"/>
        <end position="217"/>
    </location>
</feature>